<sequence length="140" mass="15179">MATHGSGTRISFRRLTAAGIMASAFLGTVLVAGPASAEPYGTRSCNNAPPLISCGAGTLEPHSSERWLEVKLNPSGALVCHVRWDLYDISNNWSWAAGGTKYLATSSTTFKVYNLTVGHQYRLEAVSDNCMLSIRLRNWT</sequence>
<organism evidence="1 2">
    <name type="scientific">Microbispora hainanensis</name>
    <dbReference type="NCBI Taxonomy" id="568844"/>
    <lineage>
        <taxon>Bacteria</taxon>
        <taxon>Bacillati</taxon>
        <taxon>Actinomycetota</taxon>
        <taxon>Actinomycetes</taxon>
        <taxon>Streptosporangiales</taxon>
        <taxon>Streptosporangiaceae</taxon>
        <taxon>Microbispora</taxon>
    </lineage>
</organism>
<evidence type="ECO:0000313" key="1">
    <source>
        <dbReference type="EMBL" id="TQS21055.1"/>
    </source>
</evidence>
<accession>A0A544YWB3</accession>
<protein>
    <submittedName>
        <fullName evidence="1">Uncharacterized protein</fullName>
    </submittedName>
</protein>
<dbReference type="AlphaFoldDB" id="A0A544YWB3"/>
<name>A0A544YWB3_9ACTN</name>
<dbReference type="Proteomes" id="UP000316541">
    <property type="component" value="Unassembled WGS sequence"/>
</dbReference>
<proteinExistence type="predicted"/>
<comment type="caution">
    <text evidence="1">The sequence shown here is derived from an EMBL/GenBank/DDBJ whole genome shotgun (WGS) entry which is preliminary data.</text>
</comment>
<reference evidence="1 2" key="1">
    <citation type="submission" date="2019-07" db="EMBL/GenBank/DDBJ databases">
        <title>Microbispora hainanensis DSM 45428.</title>
        <authorList>
            <person name="Thawai C."/>
        </authorList>
    </citation>
    <scope>NUCLEOTIDE SEQUENCE [LARGE SCALE GENOMIC DNA]</scope>
    <source>
        <strain evidence="1 2">DSM 45428</strain>
    </source>
</reference>
<evidence type="ECO:0000313" key="2">
    <source>
        <dbReference type="Proteomes" id="UP000316541"/>
    </source>
</evidence>
<gene>
    <name evidence="1" type="ORF">FLX08_13105</name>
</gene>
<dbReference type="RefSeq" id="WP_142619106.1">
    <property type="nucleotide sequence ID" value="NZ_VIRM01000013.1"/>
</dbReference>
<dbReference type="EMBL" id="VIRM01000013">
    <property type="protein sequence ID" value="TQS21055.1"/>
    <property type="molecule type" value="Genomic_DNA"/>
</dbReference>